<keyword evidence="5" id="KW-0256">Endoplasmic reticulum</keyword>
<evidence type="ECO:0000259" key="7">
    <source>
        <dbReference type="Pfam" id="PF10256"/>
    </source>
</evidence>
<dbReference type="AlphaFoldDB" id="A0A7R8D6Z5"/>
<dbReference type="Pfam" id="PF10256">
    <property type="entry name" value="Erf4"/>
    <property type="match status" value="1"/>
</dbReference>
<comment type="similarity">
    <text evidence="2">Belongs to the ERF4 family.</text>
</comment>
<accession>A0A7R8D6Z5</accession>
<keyword evidence="6" id="KW-0472">Membrane</keyword>
<organism evidence="8 9">
    <name type="scientific">Lepeophtheirus salmonis</name>
    <name type="common">Salmon louse</name>
    <name type="synonym">Caligus salmonis</name>
    <dbReference type="NCBI Taxonomy" id="72036"/>
    <lineage>
        <taxon>Eukaryota</taxon>
        <taxon>Metazoa</taxon>
        <taxon>Ecdysozoa</taxon>
        <taxon>Arthropoda</taxon>
        <taxon>Crustacea</taxon>
        <taxon>Multicrustacea</taxon>
        <taxon>Hexanauplia</taxon>
        <taxon>Copepoda</taxon>
        <taxon>Siphonostomatoida</taxon>
        <taxon>Caligidae</taxon>
        <taxon>Lepeophtheirus</taxon>
    </lineage>
</organism>
<evidence type="ECO:0000313" key="9">
    <source>
        <dbReference type="Proteomes" id="UP000675881"/>
    </source>
</evidence>
<dbReference type="PANTHER" id="PTHR13254">
    <property type="entry name" value="GOLGI AUTOANTIGEN, GOLGIN SUBFAMILY A, 7"/>
    <property type="match status" value="1"/>
</dbReference>
<dbReference type="EMBL" id="HG994587">
    <property type="protein sequence ID" value="CAF3022722.1"/>
    <property type="molecule type" value="Genomic_DNA"/>
</dbReference>
<sequence length="310" mass="35014">MVCSCLWVRQRTQTIKDHKLESRNLLWMNHDEKGERSKGESRSKSRCENCKNVVHVHFEGSSGTNVAECEESSNLLQPVRIRLMEQTRCARCWKPLRPNDTWPGPRESNRLPDNAPNTILVATPCGHIYHGCCKGEEEWNLERSLMASNTTSSNGNNCKPSSEGGGGSGNPCVSISNCRKIYVQRDYGEGSGVKFQTRFPSDLEGKIIRDEYDYTITTMNSMYEEAERANCSTFCEGCMACVTAYLIYFCSETHYEKCLKKVSRFVAEQNERVWTKRGLLITDPIEKGLRVIEISVLTEPALNPPPTTSS</sequence>
<evidence type="ECO:0000313" key="8">
    <source>
        <dbReference type="EMBL" id="CAF3022722.1"/>
    </source>
</evidence>
<keyword evidence="9" id="KW-1185">Reference proteome</keyword>
<dbReference type="GO" id="GO:0006612">
    <property type="term" value="P:protein targeting to membrane"/>
    <property type="evidence" value="ECO:0007669"/>
    <property type="project" value="TreeGrafter"/>
</dbReference>
<protein>
    <recommendedName>
        <fullName evidence="4">Ras modification protein ERF4</fullName>
    </recommendedName>
</protein>
<feature type="domain" description="Golgin subfamily A member 7/ERF4" evidence="7">
    <location>
        <begin position="181"/>
        <end position="293"/>
    </location>
</feature>
<reference evidence="8" key="1">
    <citation type="submission" date="2021-02" db="EMBL/GenBank/DDBJ databases">
        <authorList>
            <person name="Bekaert M."/>
        </authorList>
    </citation>
    <scope>NUCLEOTIDE SEQUENCE</scope>
    <source>
        <strain evidence="8">IoA-00</strain>
    </source>
</reference>
<proteinExistence type="inferred from homology"/>
<evidence type="ECO:0000256" key="3">
    <source>
        <dbReference type="ARBA" id="ARBA00011396"/>
    </source>
</evidence>
<dbReference type="GO" id="GO:0002178">
    <property type="term" value="C:palmitoyltransferase complex"/>
    <property type="evidence" value="ECO:0007669"/>
    <property type="project" value="TreeGrafter"/>
</dbReference>
<comment type="subcellular location">
    <subcellularLocation>
        <location evidence="1">Endoplasmic reticulum membrane</location>
        <topology evidence="1">Peripheral membrane protein</topology>
    </subcellularLocation>
</comment>
<evidence type="ECO:0000256" key="6">
    <source>
        <dbReference type="ARBA" id="ARBA00023136"/>
    </source>
</evidence>
<evidence type="ECO:0000256" key="5">
    <source>
        <dbReference type="ARBA" id="ARBA00022824"/>
    </source>
</evidence>
<gene>
    <name evidence="8" type="ORF">LSAA_14223</name>
</gene>
<name>A0A7R8D6Z5_LEPSM</name>
<comment type="subunit">
    <text evidence="3">Interacts with ERF2.</text>
</comment>
<dbReference type="GO" id="GO:0005789">
    <property type="term" value="C:endoplasmic reticulum membrane"/>
    <property type="evidence" value="ECO:0007669"/>
    <property type="project" value="UniProtKB-SubCell"/>
</dbReference>
<evidence type="ECO:0000256" key="4">
    <source>
        <dbReference type="ARBA" id="ARBA00018463"/>
    </source>
</evidence>
<dbReference type="InterPro" id="IPR051371">
    <property type="entry name" value="Ras_palmitoyltransferase"/>
</dbReference>
<dbReference type="Proteomes" id="UP000675881">
    <property type="component" value="Chromosome 8"/>
</dbReference>
<evidence type="ECO:0000256" key="2">
    <source>
        <dbReference type="ARBA" id="ARBA00007732"/>
    </source>
</evidence>
<dbReference type="PANTHER" id="PTHR13254:SF0">
    <property type="entry name" value="GOLGIN SUBFAMILY A MEMBER 7_ERF4 DOMAIN-CONTAINING PROTEIN"/>
    <property type="match status" value="1"/>
</dbReference>
<dbReference type="OrthoDB" id="2190159at2759"/>
<dbReference type="InterPro" id="IPR019383">
    <property type="entry name" value="Golgin_A_7/ERF4"/>
</dbReference>
<evidence type="ECO:0000256" key="1">
    <source>
        <dbReference type="ARBA" id="ARBA00004406"/>
    </source>
</evidence>